<proteinExistence type="inferred from homology"/>
<dbReference type="PANTHER" id="PTHR21649">
    <property type="entry name" value="CHLOROPHYLL A/B BINDING PROTEIN"/>
    <property type="match status" value="1"/>
</dbReference>
<comment type="function">
    <text evidence="7">The light-harvesting complex (LHC) functions as a light receptor, it captures and delivers excitation energy to photosystems with which it is closely associated.</text>
</comment>
<dbReference type="SUPFAM" id="SSF103511">
    <property type="entry name" value="Chlorophyll a-b binding protein"/>
    <property type="match status" value="1"/>
</dbReference>
<sequence>MAALTTTSLTAVSAVRGARSAFAGSRAAFVAAPAMKVSSRASLTVKAQRELWIKDSTVAPAHLDGTLPGDFGFDPLGLGADPQRLKYYQEAELMNARWAMMAVAGITATEVLGIGPAWYDVGAADFDFPPLALLAIQFPVMGILELKRIRGWLDTGKSGVVDQFPWDPMGMNSDGMAVKEIKNGRLAMIAFVGIVVQAIVYREGPVAALKDHVTDPFGCNMASNIMSIPEHLASL</sequence>
<evidence type="ECO:0000256" key="7">
    <source>
        <dbReference type="RuleBase" id="RU363080"/>
    </source>
</evidence>
<keyword evidence="1 6" id="KW-0148">Chlorophyll</keyword>
<keyword evidence="7" id="KW-0604">Photosystem II</keyword>
<evidence type="ECO:0000256" key="5">
    <source>
        <dbReference type="ARBA" id="ARBA00022991"/>
    </source>
</evidence>
<dbReference type="GO" id="GO:0009522">
    <property type="term" value="C:photosystem I"/>
    <property type="evidence" value="ECO:0007669"/>
    <property type="project" value="UniProtKB-KW"/>
</dbReference>
<dbReference type="Gene3D" id="1.10.3460.10">
    <property type="entry name" value="Chlorophyll a/b binding protein domain"/>
    <property type="match status" value="1"/>
</dbReference>
<dbReference type="InterPro" id="IPR022796">
    <property type="entry name" value="Chloroa_b-bind"/>
</dbReference>
<dbReference type="OrthoDB" id="423598at2759"/>
<evidence type="ECO:0000313" key="9">
    <source>
        <dbReference type="Proteomes" id="UP000001876"/>
    </source>
</evidence>
<dbReference type="KEGG" id="mpp:MICPUCDRAFT_49623"/>
<keyword evidence="4 7" id="KW-0934">Plastid</keyword>
<keyword evidence="9" id="KW-1185">Reference proteome</keyword>
<evidence type="ECO:0000256" key="3">
    <source>
        <dbReference type="ARBA" id="ARBA00022531"/>
    </source>
</evidence>
<feature type="binding site" evidence="6">
    <location>
        <position position="92"/>
    </location>
    <ligand>
        <name>chlorophyll a</name>
        <dbReference type="ChEBI" id="CHEBI:58416"/>
        <label>1</label>
    </ligand>
</feature>
<feature type="binding site" evidence="6">
    <location>
        <position position="212"/>
    </location>
    <ligand>
        <name>chlorophyll a</name>
        <dbReference type="ChEBI" id="CHEBI:58416"/>
        <label>1</label>
    </ligand>
</feature>
<dbReference type="RefSeq" id="XP_003059523.1">
    <property type="nucleotide sequence ID" value="XM_003059477.1"/>
</dbReference>
<feature type="binding site" evidence="6">
    <location>
        <position position="179"/>
    </location>
    <ligand>
        <name>chlorophyll a</name>
        <dbReference type="ChEBI" id="CHEBI:58416"/>
        <label>1</label>
    </ligand>
</feature>
<dbReference type="GO" id="GO:0009535">
    <property type="term" value="C:chloroplast thylakoid membrane"/>
    <property type="evidence" value="ECO:0007669"/>
    <property type="project" value="UniProtKB-SubCell"/>
</dbReference>
<feature type="binding site" evidence="6">
    <location>
        <position position="183"/>
    </location>
    <ligand>
        <name>chlorophyll a</name>
        <dbReference type="ChEBI" id="CHEBI:58416"/>
        <label>1</label>
    </ligand>
</feature>
<dbReference type="OMA" id="ELMNARW"/>
<dbReference type="InterPro" id="IPR001344">
    <property type="entry name" value="Chloro_AB-bd_pln"/>
</dbReference>
<dbReference type="STRING" id="564608.C1MUM8"/>
<gene>
    <name evidence="8" type="primary">LHCA</name>
    <name evidence="8" type="ORF">MICPUCDRAFT_49623</name>
</gene>
<feature type="binding site" evidence="6">
    <location>
        <position position="197"/>
    </location>
    <ligand>
        <name>chlorophyll a</name>
        <dbReference type="ChEBI" id="CHEBI:58416"/>
        <label>1</label>
    </ligand>
</feature>
<accession>C1MUM8</accession>
<dbReference type="SMR" id="C1MUM8"/>
<organism evidence="9">
    <name type="scientific">Micromonas pusilla (strain CCMP1545)</name>
    <name type="common">Picoplanktonic green alga</name>
    <dbReference type="NCBI Taxonomy" id="564608"/>
    <lineage>
        <taxon>Eukaryota</taxon>
        <taxon>Viridiplantae</taxon>
        <taxon>Chlorophyta</taxon>
        <taxon>Mamiellophyceae</taxon>
        <taxon>Mamiellales</taxon>
        <taxon>Mamiellaceae</taxon>
        <taxon>Micromonas</taxon>
    </lineage>
</organism>
<keyword evidence="7" id="KW-0793">Thylakoid</keyword>
<keyword evidence="7" id="KW-0603">Photosystem I</keyword>
<feature type="binding site" evidence="6">
    <location>
        <position position="180"/>
    </location>
    <ligand>
        <name>chlorophyll a</name>
        <dbReference type="ChEBI" id="CHEBI:58416"/>
        <label>1</label>
    </ligand>
</feature>
<feature type="binding site" evidence="6">
    <location>
        <position position="185"/>
    </location>
    <ligand>
        <name>chlorophyll b</name>
        <dbReference type="ChEBI" id="CHEBI:61721"/>
        <label>2</label>
    </ligand>
</feature>
<protein>
    <recommendedName>
        <fullName evidence="7">Chlorophyll a-b binding protein, chloroplastic</fullName>
    </recommendedName>
</protein>
<dbReference type="Proteomes" id="UP000001876">
    <property type="component" value="Unassembled WGS sequence"/>
</dbReference>
<evidence type="ECO:0000256" key="6">
    <source>
        <dbReference type="PIRSR" id="PIRSR601344-1"/>
    </source>
</evidence>
<comment type="similarity">
    <text evidence="7">Belongs to the light-harvesting chlorophyll a/b-binding (LHC) protein family.</text>
</comment>
<dbReference type="GO" id="GO:0009765">
    <property type="term" value="P:photosynthesis, light harvesting"/>
    <property type="evidence" value="ECO:0007669"/>
    <property type="project" value="InterPro"/>
</dbReference>
<dbReference type="GeneID" id="9684963"/>
<keyword evidence="2 7" id="KW-0150">Chloroplast</keyword>
<dbReference type="GO" id="GO:0016168">
    <property type="term" value="F:chlorophyll binding"/>
    <property type="evidence" value="ECO:0007669"/>
    <property type="project" value="UniProtKB-KW"/>
</dbReference>
<reference evidence="8 9" key="1">
    <citation type="journal article" date="2009" name="Science">
        <title>Green evolution and dynamic adaptations revealed by genomes of the marine picoeukaryotes Micromonas.</title>
        <authorList>
            <person name="Worden A.Z."/>
            <person name="Lee J.H."/>
            <person name="Mock T."/>
            <person name="Rouze P."/>
            <person name="Simmons M.P."/>
            <person name="Aerts A.L."/>
            <person name="Allen A.E."/>
            <person name="Cuvelier M.L."/>
            <person name="Derelle E."/>
            <person name="Everett M.V."/>
            <person name="Foulon E."/>
            <person name="Grimwood J."/>
            <person name="Gundlach H."/>
            <person name="Henrissat B."/>
            <person name="Napoli C."/>
            <person name="McDonald S.M."/>
            <person name="Parker M.S."/>
            <person name="Rombauts S."/>
            <person name="Salamov A."/>
            <person name="Von Dassow P."/>
            <person name="Badger J.H."/>
            <person name="Coutinho P.M."/>
            <person name="Demir E."/>
            <person name="Dubchak I."/>
            <person name="Gentemann C."/>
            <person name="Eikrem W."/>
            <person name="Gready J.E."/>
            <person name="John U."/>
            <person name="Lanier W."/>
            <person name="Lindquist E.A."/>
            <person name="Lucas S."/>
            <person name="Mayer K.F."/>
            <person name="Moreau H."/>
            <person name="Not F."/>
            <person name="Otillar R."/>
            <person name="Panaud O."/>
            <person name="Pangilinan J."/>
            <person name="Paulsen I."/>
            <person name="Piegu B."/>
            <person name="Poliakov A."/>
            <person name="Robbens S."/>
            <person name="Schmutz J."/>
            <person name="Toulza E."/>
            <person name="Wyss T."/>
            <person name="Zelensky A."/>
            <person name="Zhou K."/>
            <person name="Armbrust E.V."/>
            <person name="Bhattacharya D."/>
            <person name="Goodenough U.W."/>
            <person name="Van de Peer Y."/>
            <person name="Grigoriev I.V."/>
        </authorList>
    </citation>
    <scope>NUCLEOTIDE SEQUENCE [LARGE SCALE GENOMIC DNA]</scope>
    <source>
        <strain evidence="8 9">CCMP1545</strain>
    </source>
</reference>
<evidence type="ECO:0000256" key="1">
    <source>
        <dbReference type="ARBA" id="ARBA00022494"/>
    </source>
</evidence>
<comment type="subcellular location">
    <subcellularLocation>
        <location evidence="7">Plastid</location>
        <location evidence="7">Chloroplast thylakoid membrane</location>
    </subcellularLocation>
</comment>
<dbReference type="EMBL" id="GG663740">
    <property type="protein sequence ID" value="EEH56655.1"/>
    <property type="molecule type" value="Genomic_DNA"/>
</dbReference>
<dbReference type="AlphaFoldDB" id="C1MUM8"/>
<evidence type="ECO:0000256" key="2">
    <source>
        <dbReference type="ARBA" id="ARBA00022528"/>
    </source>
</evidence>
<feature type="binding site" description="axial binding residue" evidence="6">
    <location>
        <position position="97"/>
    </location>
    <ligand>
        <name>chlorophyll b</name>
        <dbReference type="ChEBI" id="CHEBI:61721"/>
        <label>1</label>
    </ligand>
    <ligandPart>
        <name>Mg</name>
        <dbReference type="ChEBI" id="CHEBI:25107"/>
    </ligandPart>
</feature>
<dbReference type="eggNOG" id="ENOG502S0WM">
    <property type="taxonomic scope" value="Eukaryota"/>
</dbReference>
<dbReference type="GO" id="GO:0009523">
    <property type="term" value="C:photosystem II"/>
    <property type="evidence" value="ECO:0007669"/>
    <property type="project" value="UniProtKB-KW"/>
</dbReference>
<dbReference type="Pfam" id="PF00504">
    <property type="entry name" value="Chloroa_b-bind"/>
    <property type="match status" value="1"/>
</dbReference>
<evidence type="ECO:0000313" key="8">
    <source>
        <dbReference type="EMBL" id="EEH56655.1"/>
    </source>
</evidence>
<name>C1MUM8_MICPC</name>
<evidence type="ECO:0000256" key="4">
    <source>
        <dbReference type="ARBA" id="ARBA00022640"/>
    </source>
</evidence>
<keyword evidence="3 7" id="KW-0602">Photosynthesis</keyword>
<keyword evidence="5 7" id="KW-0157">Chromophore</keyword>